<dbReference type="Proteomes" id="UP000005561">
    <property type="component" value="Unassembled WGS sequence"/>
</dbReference>
<name>C6LHJ5_9FIRM</name>
<dbReference type="PANTHER" id="PTHR46847">
    <property type="entry name" value="D-ALLOSE-BINDING PERIPLASMIC PROTEIN-RELATED"/>
    <property type="match status" value="1"/>
</dbReference>
<keyword evidence="4" id="KW-1133">Transmembrane helix</keyword>
<gene>
    <name evidence="6" type="ORF">BRYFOR_08106</name>
</gene>
<organism evidence="6 7">
    <name type="scientific">Marvinbryantia formatexigens DSM 14469</name>
    <dbReference type="NCBI Taxonomy" id="478749"/>
    <lineage>
        <taxon>Bacteria</taxon>
        <taxon>Bacillati</taxon>
        <taxon>Bacillota</taxon>
        <taxon>Clostridia</taxon>
        <taxon>Lachnospirales</taxon>
        <taxon>Lachnospiraceae</taxon>
        <taxon>Marvinbryantia</taxon>
    </lineage>
</organism>
<proteinExistence type="inferred from homology"/>
<dbReference type="OrthoDB" id="1771098at2"/>
<evidence type="ECO:0000256" key="1">
    <source>
        <dbReference type="ARBA" id="ARBA00004196"/>
    </source>
</evidence>
<comment type="subcellular location">
    <subcellularLocation>
        <location evidence="1">Cell envelope</location>
    </subcellularLocation>
</comment>
<keyword evidence="3" id="KW-0732">Signal</keyword>
<dbReference type="SUPFAM" id="SSF53822">
    <property type="entry name" value="Periplasmic binding protein-like I"/>
    <property type="match status" value="1"/>
</dbReference>
<dbReference type="GO" id="GO:0030246">
    <property type="term" value="F:carbohydrate binding"/>
    <property type="evidence" value="ECO:0007669"/>
    <property type="project" value="UniProtKB-ARBA"/>
</dbReference>
<dbReference type="AlphaFoldDB" id="C6LHJ5"/>
<evidence type="ECO:0000313" key="7">
    <source>
        <dbReference type="Proteomes" id="UP000005561"/>
    </source>
</evidence>
<dbReference type="STRING" id="168384.SAMN05660368_00677"/>
<keyword evidence="4" id="KW-0812">Transmembrane</keyword>
<comment type="similarity">
    <text evidence="2">Belongs to the bacterial solute-binding protein 2 family.</text>
</comment>
<evidence type="ECO:0000313" key="6">
    <source>
        <dbReference type="EMBL" id="EET59982.1"/>
    </source>
</evidence>
<feature type="domain" description="Periplasmic binding protein" evidence="5">
    <location>
        <begin position="38"/>
        <end position="287"/>
    </location>
</feature>
<protein>
    <submittedName>
        <fullName evidence="6">Sugar-binding domain protein</fullName>
    </submittedName>
</protein>
<evidence type="ECO:0000256" key="2">
    <source>
        <dbReference type="ARBA" id="ARBA00007639"/>
    </source>
</evidence>
<keyword evidence="4" id="KW-0472">Membrane</keyword>
<dbReference type="InterPro" id="IPR025997">
    <property type="entry name" value="SBP_2_dom"/>
</dbReference>
<dbReference type="EMBL" id="ACCL02000014">
    <property type="protein sequence ID" value="EET59982.1"/>
    <property type="molecule type" value="Genomic_DNA"/>
</dbReference>
<comment type="caution">
    <text evidence="6">The sequence shown here is derived from an EMBL/GenBank/DDBJ whole genome shotgun (WGS) entry which is preliminary data.</text>
</comment>
<sequence length="323" mass="34579">MKDSRRVFILIEVTLAGILILVTAAMLREYRGREPDRIAVILQEPDASRWAAFKYGLRAAAEDAGVDVLIVSAGEQPDAGEEETALEREIVNGADAVILQLHPDGGTVGLLERIDGRVPVMVTGCPSFAKEGVSAAATGPDNYAMGAALAEELLADCGGSLAGRTVGLLSDMAEAEEGKDRESGFTGALKEAGGTVAWSVQNSGQDGWEELLEAQEPVDFVICLDDSSLVAAGKEAGANNLHGALVYGIGHSTEAVYQLDMGNAECLVVPDEFNVGYQSVTEVARRLQSRFYDMKDTTVSHIMLYRETLFSRENQELLFSMSQ</sequence>
<dbReference type="GO" id="GO:0030313">
    <property type="term" value="C:cell envelope"/>
    <property type="evidence" value="ECO:0007669"/>
    <property type="project" value="UniProtKB-SubCell"/>
</dbReference>
<reference evidence="6" key="1">
    <citation type="submission" date="2009-07" db="EMBL/GenBank/DDBJ databases">
        <authorList>
            <person name="Weinstock G."/>
            <person name="Sodergren E."/>
            <person name="Clifton S."/>
            <person name="Fulton L."/>
            <person name="Fulton B."/>
            <person name="Courtney L."/>
            <person name="Fronick C."/>
            <person name="Harrison M."/>
            <person name="Strong C."/>
            <person name="Farmer C."/>
            <person name="Delahaunty K."/>
            <person name="Markovic C."/>
            <person name="Hall O."/>
            <person name="Minx P."/>
            <person name="Tomlinson C."/>
            <person name="Mitreva M."/>
            <person name="Nelson J."/>
            <person name="Hou S."/>
            <person name="Wollam A."/>
            <person name="Pepin K.H."/>
            <person name="Johnson M."/>
            <person name="Bhonagiri V."/>
            <person name="Nash W.E."/>
            <person name="Warren W."/>
            <person name="Chinwalla A."/>
            <person name="Mardis E.R."/>
            <person name="Wilson R.K."/>
        </authorList>
    </citation>
    <scope>NUCLEOTIDE SEQUENCE [LARGE SCALE GENOMIC DNA]</scope>
    <source>
        <strain evidence="6">DSM 14469</strain>
    </source>
</reference>
<evidence type="ECO:0000256" key="3">
    <source>
        <dbReference type="ARBA" id="ARBA00022729"/>
    </source>
</evidence>
<accession>C6LHJ5</accession>
<evidence type="ECO:0000256" key="4">
    <source>
        <dbReference type="SAM" id="Phobius"/>
    </source>
</evidence>
<dbReference type="eggNOG" id="COG1879">
    <property type="taxonomic scope" value="Bacteria"/>
</dbReference>
<dbReference type="InterPro" id="IPR028082">
    <property type="entry name" value="Peripla_BP_I"/>
</dbReference>
<dbReference type="Pfam" id="PF13407">
    <property type="entry name" value="Peripla_BP_4"/>
    <property type="match status" value="1"/>
</dbReference>
<feature type="transmembrane region" description="Helical" evidence="4">
    <location>
        <begin position="7"/>
        <end position="27"/>
    </location>
</feature>
<evidence type="ECO:0000259" key="5">
    <source>
        <dbReference type="Pfam" id="PF13407"/>
    </source>
</evidence>
<keyword evidence="7" id="KW-1185">Reference proteome</keyword>
<dbReference type="RefSeq" id="WP_006862892.1">
    <property type="nucleotide sequence ID" value="NZ_ACCL02000014.1"/>
</dbReference>
<dbReference type="PANTHER" id="PTHR46847:SF1">
    <property type="entry name" value="D-ALLOSE-BINDING PERIPLASMIC PROTEIN-RELATED"/>
    <property type="match status" value="1"/>
</dbReference>
<dbReference type="Gene3D" id="3.40.50.2300">
    <property type="match status" value="2"/>
</dbReference>